<evidence type="ECO:0000256" key="8">
    <source>
        <dbReference type="SAM" id="MobiDB-lite"/>
    </source>
</evidence>
<keyword evidence="3" id="KW-0677">Repeat</keyword>
<comment type="similarity">
    <text evidence="1">Belongs to the WD repeat striatin family.</text>
</comment>
<evidence type="ECO:0000256" key="7">
    <source>
        <dbReference type="SAM" id="Coils"/>
    </source>
</evidence>
<protein>
    <recommendedName>
        <fullName evidence="9">Striatin N-terminal domain-containing protein</fullName>
    </recommendedName>
</protein>
<dbReference type="PANTHER" id="PTHR15653:SF0">
    <property type="entry name" value="CONNECTOR OF KINASE TO AP-1, ISOFORM E"/>
    <property type="match status" value="1"/>
</dbReference>
<evidence type="ECO:0000256" key="6">
    <source>
        <dbReference type="PROSITE-ProRule" id="PRU00221"/>
    </source>
</evidence>
<keyword evidence="5 7" id="KW-0175">Coiled coil</keyword>
<evidence type="ECO:0000256" key="5">
    <source>
        <dbReference type="ARBA" id="ARBA00023054"/>
    </source>
</evidence>
<feature type="domain" description="Striatin N-terminal" evidence="9">
    <location>
        <begin position="80"/>
        <end position="273"/>
    </location>
</feature>
<dbReference type="Proteomes" id="UP001355207">
    <property type="component" value="Chromosome 5"/>
</dbReference>
<proteinExistence type="inferred from homology"/>
<dbReference type="PRINTS" id="PR00320">
    <property type="entry name" value="GPROTEINBRPT"/>
</dbReference>
<dbReference type="InterPro" id="IPR013258">
    <property type="entry name" value="Striatin_N"/>
</dbReference>
<feature type="region of interest" description="Disordered" evidence="8">
    <location>
        <begin position="142"/>
        <end position="259"/>
    </location>
</feature>
<feature type="compositionally biased region" description="Basic and acidic residues" evidence="8">
    <location>
        <begin position="170"/>
        <end position="185"/>
    </location>
</feature>
<dbReference type="SUPFAM" id="SSF50978">
    <property type="entry name" value="WD40 repeat-like"/>
    <property type="match status" value="1"/>
</dbReference>
<feature type="compositionally biased region" description="Basic and acidic residues" evidence="8">
    <location>
        <begin position="311"/>
        <end position="320"/>
    </location>
</feature>
<dbReference type="EMBL" id="CP144102">
    <property type="protein sequence ID" value="WWC89550.1"/>
    <property type="molecule type" value="Genomic_DNA"/>
</dbReference>
<evidence type="ECO:0000256" key="1">
    <source>
        <dbReference type="ARBA" id="ARBA00009616"/>
    </source>
</evidence>
<feature type="compositionally biased region" description="Polar residues" evidence="8">
    <location>
        <begin position="287"/>
        <end position="307"/>
    </location>
</feature>
<keyword evidence="11" id="KW-1185">Reference proteome</keyword>
<feature type="compositionally biased region" description="Low complexity" evidence="8">
    <location>
        <begin position="346"/>
        <end position="362"/>
    </location>
</feature>
<dbReference type="Pfam" id="PF00400">
    <property type="entry name" value="WD40"/>
    <property type="match status" value="6"/>
</dbReference>
<organism evidence="10 11">
    <name type="scientific">Kwoniella dendrophila CBS 6074</name>
    <dbReference type="NCBI Taxonomy" id="1295534"/>
    <lineage>
        <taxon>Eukaryota</taxon>
        <taxon>Fungi</taxon>
        <taxon>Dikarya</taxon>
        <taxon>Basidiomycota</taxon>
        <taxon>Agaricomycotina</taxon>
        <taxon>Tremellomycetes</taxon>
        <taxon>Tremellales</taxon>
        <taxon>Cryptococcaceae</taxon>
        <taxon>Kwoniella</taxon>
    </lineage>
</organism>
<feature type="compositionally biased region" description="Polar residues" evidence="8">
    <location>
        <begin position="223"/>
        <end position="236"/>
    </location>
</feature>
<name>A0AAX4JYC0_9TREE</name>
<dbReference type="InterPro" id="IPR020472">
    <property type="entry name" value="WD40_PAC1"/>
</dbReference>
<evidence type="ECO:0000313" key="10">
    <source>
        <dbReference type="EMBL" id="WWC89550.1"/>
    </source>
</evidence>
<dbReference type="InterPro" id="IPR015943">
    <property type="entry name" value="WD40/YVTN_repeat-like_dom_sf"/>
</dbReference>
<evidence type="ECO:0000256" key="4">
    <source>
        <dbReference type="ARBA" id="ARBA00022860"/>
    </source>
</evidence>
<feature type="compositionally biased region" description="Polar residues" evidence="8">
    <location>
        <begin position="363"/>
        <end position="372"/>
    </location>
</feature>
<feature type="compositionally biased region" description="Basic and acidic residues" evidence="8">
    <location>
        <begin position="461"/>
        <end position="473"/>
    </location>
</feature>
<reference evidence="10 11" key="1">
    <citation type="submission" date="2024-01" db="EMBL/GenBank/DDBJ databases">
        <title>Comparative genomics of Cryptococcus and Kwoniella reveals pathogenesis evolution and contrasting modes of karyotype evolution via chromosome fusion or intercentromeric recombination.</title>
        <authorList>
            <person name="Coelho M.A."/>
            <person name="David-Palma M."/>
            <person name="Shea T."/>
            <person name="Bowers K."/>
            <person name="McGinley-Smith S."/>
            <person name="Mohammad A.W."/>
            <person name="Gnirke A."/>
            <person name="Yurkov A.M."/>
            <person name="Nowrousian M."/>
            <person name="Sun S."/>
            <person name="Cuomo C.A."/>
            <person name="Heitman J."/>
        </authorList>
    </citation>
    <scope>NUCLEOTIDE SEQUENCE [LARGE SCALE GENOMIC DNA]</scope>
    <source>
        <strain evidence="10 11">CBS 6074</strain>
    </source>
</reference>
<feature type="repeat" description="WD" evidence="6">
    <location>
        <begin position="800"/>
        <end position="842"/>
    </location>
</feature>
<feature type="compositionally biased region" description="Low complexity" evidence="8">
    <location>
        <begin position="373"/>
        <end position="382"/>
    </location>
</feature>
<keyword evidence="2 6" id="KW-0853">WD repeat</keyword>
<evidence type="ECO:0000313" key="11">
    <source>
        <dbReference type="Proteomes" id="UP001355207"/>
    </source>
</evidence>
<dbReference type="InterPro" id="IPR019775">
    <property type="entry name" value="WD40_repeat_CS"/>
</dbReference>
<feature type="compositionally biased region" description="Gly residues" evidence="8">
    <location>
        <begin position="51"/>
        <end position="74"/>
    </location>
</feature>
<dbReference type="InterPro" id="IPR001680">
    <property type="entry name" value="WD40_rpt"/>
</dbReference>
<dbReference type="Gene3D" id="1.20.5.300">
    <property type="match status" value="1"/>
</dbReference>
<feature type="repeat" description="WD" evidence="6">
    <location>
        <begin position="575"/>
        <end position="608"/>
    </location>
</feature>
<accession>A0AAX4JYC0</accession>
<dbReference type="PROSITE" id="PS00678">
    <property type="entry name" value="WD_REPEATS_1"/>
    <property type="match status" value="1"/>
</dbReference>
<feature type="repeat" description="WD" evidence="6">
    <location>
        <begin position="664"/>
        <end position="686"/>
    </location>
</feature>
<feature type="coiled-coil region" evidence="7">
    <location>
        <begin position="98"/>
        <end position="132"/>
    </location>
</feature>
<dbReference type="GO" id="GO:0005516">
    <property type="term" value="F:calmodulin binding"/>
    <property type="evidence" value="ECO:0007669"/>
    <property type="project" value="UniProtKB-KW"/>
</dbReference>
<dbReference type="Gene3D" id="2.130.10.10">
    <property type="entry name" value="YVTN repeat-like/Quinoprotein amine dehydrogenase"/>
    <property type="match status" value="3"/>
</dbReference>
<dbReference type="SUPFAM" id="SSF81995">
    <property type="entry name" value="beta-sandwich domain of Sec23/24"/>
    <property type="match status" value="1"/>
</dbReference>
<evidence type="ECO:0000259" key="9">
    <source>
        <dbReference type="Pfam" id="PF08232"/>
    </source>
</evidence>
<feature type="compositionally biased region" description="Polar residues" evidence="8">
    <location>
        <begin position="326"/>
        <end position="345"/>
    </location>
</feature>
<dbReference type="PANTHER" id="PTHR15653">
    <property type="entry name" value="STRIATIN"/>
    <property type="match status" value="1"/>
</dbReference>
<dbReference type="AlphaFoldDB" id="A0AAX4JYC0"/>
<feature type="region of interest" description="Disordered" evidence="8">
    <location>
        <begin position="271"/>
        <end position="439"/>
    </location>
</feature>
<feature type="compositionally biased region" description="Low complexity" evidence="8">
    <location>
        <begin position="1"/>
        <end position="50"/>
    </location>
</feature>
<dbReference type="RefSeq" id="XP_066076313.1">
    <property type="nucleotide sequence ID" value="XM_066220216.1"/>
</dbReference>
<dbReference type="SMART" id="SM00320">
    <property type="entry name" value="WD40"/>
    <property type="match status" value="6"/>
</dbReference>
<gene>
    <name evidence="10" type="ORF">L201_004474</name>
</gene>
<feature type="compositionally biased region" description="Acidic residues" evidence="8">
    <location>
        <begin position="425"/>
        <end position="434"/>
    </location>
</feature>
<dbReference type="InterPro" id="IPR036322">
    <property type="entry name" value="WD40_repeat_dom_sf"/>
</dbReference>
<keyword evidence="4" id="KW-0112">Calmodulin-binding</keyword>
<feature type="repeat" description="WD" evidence="6">
    <location>
        <begin position="520"/>
        <end position="562"/>
    </location>
</feature>
<dbReference type="GeneID" id="91095144"/>
<evidence type="ECO:0000256" key="2">
    <source>
        <dbReference type="ARBA" id="ARBA00022574"/>
    </source>
</evidence>
<dbReference type="InterPro" id="IPR051488">
    <property type="entry name" value="WD_repeat_striatin"/>
</dbReference>
<feature type="region of interest" description="Disordered" evidence="8">
    <location>
        <begin position="461"/>
        <end position="514"/>
    </location>
</feature>
<dbReference type="Pfam" id="PF08232">
    <property type="entry name" value="Striatin"/>
    <property type="match status" value="1"/>
</dbReference>
<sequence>MFRNMNQQSYPPQQQQQQIQQQQQHQQYGQQQQQGQYQQQNVQQQQQQQQGGIGGGSVSGNTIDGGSGSNGGSGQQEMNLASVLHYLQSEWRRWERDRNEWEIERAEMRARIALLEGQRRSAENLKVDLLRRVKMLEFALRQERTKTVSSSSGKAGGIPPSKLASLQQDEDSRSSGSKDDNKEGSGSEGSQEDLAEGSSMQPTKLNGIHPAAMSKSITGIPFRQSTQDSNNSSLGSASAWKNIGTTQRDPKSRARSREYLKQCLQEISYLTSPGALNPLPPRPPIDTNYQASEPSANNEQGQGQIQAQVEPLDRPIKSLPERSIPSIFNNPKNASQDNQQSNLPNGSASSSSSSSTTSTSGSEQVQHGNHSTSQPQPQPQSSDMSLDPTAKPPSSPAPRTLSLPSSSDPSIQGEPPKPSLINQDQEQEPSNGEDDQGKQILTAIYRPDSKAAWREELKNANEMAEKAKEDRKTPSSSSDEDQLSSLTLNVDDEESTKTEDSTSTNGNGQEDKVWKTRRTLKSHLDIVRAVAFAHGPGVVLATGGDDCTVKVWGVDVAGVMSQKPSAQEIEPIMTYRGHTSSITSLVISSSLGIIFSGSLDSTIKLWKLPSNINNHDQYSNYNQDESLIQTLEGHTDSIWDLILIPSSSSSTTSKASGNGGEDKLISASSDGTIKIWSSSSSNDKSTQKKWKLKSSFGTTLFNKSIGEIPTCLENCNSDYGNIYIGTNKGRVLLINTNSEDNAEEEGKILQVFGKESDDSNAQINAILSHPTLPAIATGGEDGYIRFYDIKSSSSAPTHSILAHPSAITSISISPSSPTCILTSSIDCSIRLWDLSKKTCLQDLLGHRERSGEGVNMVSSHPELPIIGTAGADGVVRLWGSG</sequence>
<evidence type="ECO:0000256" key="3">
    <source>
        <dbReference type="ARBA" id="ARBA00022737"/>
    </source>
</evidence>
<dbReference type="PROSITE" id="PS50294">
    <property type="entry name" value="WD_REPEATS_REGION"/>
    <property type="match status" value="3"/>
</dbReference>
<dbReference type="PROSITE" id="PS50082">
    <property type="entry name" value="WD_REPEATS_2"/>
    <property type="match status" value="4"/>
</dbReference>
<feature type="compositionally biased region" description="Basic and acidic residues" evidence="8">
    <location>
        <begin position="248"/>
        <end position="259"/>
    </location>
</feature>
<feature type="region of interest" description="Disordered" evidence="8">
    <location>
        <begin position="1"/>
        <end position="76"/>
    </location>
</feature>